<accession>A0A0S2SH38</accession>
<sequence length="41" mass="4404">MGASATSMNNPLGDPFPGKTLQFLDEMHILQQDRAIRTGGS</sequence>
<dbReference type="Proteomes" id="UP000058114">
    <property type="component" value="Chromosome"/>
</dbReference>
<reference evidence="1 2" key="2">
    <citation type="journal article" date="2016" name="Genome Announc.">
        <title>Complete Genome Sequence of the Highly Virulent Aeromonas schubertii Strain WL1483, Isolated from Diseased Snakehead Fish (Channa argus) in China.</title>
        <authorList>
            <person name="Liu L."/>
            <person name="Li N."/>
            <person name="Zhang D."/>
            <person name="Fu X."/>
            <person name="Shi C."/>
            <person name="Lin Q."/>
            <person name="Hao G."/>
        </authorList>
    </citation>
    <scope>NUCLEOTIDE SEQUENCE [LARGE SCALE GENOMIC DNA]</scope>
    <source>
        <strain evidence="1 2">WL1483</strain>
    </source>
</reference>
<evidence type="ECO:0000313" key="2">
    <source>
        <dbReference type="Proteomes" id="UP000058114"/>
    </source>
</evidence>
<proteinExistence type="predicted"/>
<reference evidence="2" key="1">
    <citation type="submission" date="2015-10" db="EMBL/GenBank/DDBJ databases">
        <title>Complete Genome Sequence of Aeromonas schubertii strain WL1483.</title>
        <authorList>
            <person name="Liu L."/>
        </authorList>
    </citation>
    <scope>NUCLEOTIDE SEQUENCE [LARGE SCALE GENOMIC DNA]</scope>
    <source>
        <strain evidence="2">WL1483</strain>
    </source>
</reference>
<dbReference type="AlphaFoldDB" id="A0A0S2SH38"/>
<organism evidence="1 2">
    <name type="scientific">Aeromonas schubertii</name>
    <dbReference type="NCBI Taxonomy" id="652"/>
    <lineage>
        <taxon>Bacteria</taxon>
        <taxon>Pseudomonadati</taxon>
        <taxon>Pseudomonadota</taxon>
        <taxon>Gammaproteobacteria</taxon>
        <taxon>Aeromonadales</taxon>
        <taxon>Aeromonadaceae</taxon>
        <taxon>Aeromonas</taxon>
    </lineage>
</organism>
<dbReference type="KEGG" id="asr:WL1483_1588"/>
<protein>
    <submittedName>
        <fullName evidence="1">Uncharacterized protein</fullName>
    </submittedName>
</protein>
<name>A0A0S2SH38_9GAMM</name>
<evidence type="ECO:0000313" key="1">
    <source>
        <dbReference type="EMBL" id="ALP41007.1"/>
    </source>
</evidence>
<dbReference type="EMBL" id="CP013067">
    <property type="protein sequence ID" value="ALP41007.1"/>
    <property type="molecule type" value="Genomic_DNA"/>
</dbReference>
<gene>
    <name evidence="1" type="ORF">WL1483_1588</name>
</gene>